<proteinExistence type="predicted"/>
<dbReference type="InterPro" id="IPR058240">
    <property type="entry name" value="rSAM_sf"/>
</dbReference>
<name>A0A1Q8QED7_9FIRM</name>
<organism evidence="5 6">
    <name type="scientific">Desulfosporosinus metallidurans</name>
    <dbReference type="NCBI Taxonomy" id="1888891"/>
    <lineage>
        <taxon>Bacteria</taxon>
        <taxon>Bacillati</taxon>
        <taxon>Bacillota</taxon>
        <taxon>Clostridia</taxon>
        <taxon>Eubacteriales</taxon>
        <taxon>Desulfitobacteriaceae</taxon>
        <taxon>Desulfosporosinus</taxon>
    </lineage>
</organism>
<dbReference type="OrthoDB" id="9785699at2"/>
<comment type="caution">
    <text evidence="5">The sequence shown here is derived from an EMBL/GenBank/DDBJ whole genome shotgun (WGS) entry which is preliminary data.</text>
</comment>
<keyword evidence="1" id="KW-0479">Metal-binding</keyword>
<dbReference type="Pfam" id="PF04055">
    <property type="entry name" value="Radical_SAM"/>
    <property type="match status" value="1"/>
</dbReference>
<evidence type="ECO:0000256" key="3">
    <source>
        <dbReference type="ARBA" id="ARBA00023014"/>
    </source>
</evidence>
<evidence type="ECO:0000313" key="5">
    <source>
        <dbReference type="EMBL" id="OLN25655.1"/>
    </source>
</evidence>
<evidence type="ECO:0000256" key="2">
    <source>
        <dbReference type="ARBA" id="ARBA00023004"/>
    </source>
</evidence>
<gene>
    <name evidence="5" type="ORF">DSOL_5269</name>
</gene>
<keyword evidence="6" id="KW-1185">Reference proteome</keyword>
<keyword evidence="2" id="KW-0408">Iron</keyword>
<accession>A0A1Q8QED7</accession>
<sequence>MEIIEKIIDVKSYVTKSNVPVSDFSINPYICCPHACKYCYASFMKRFTGHSEEWGTFVDIKRCDSPIHTTKLEDKSIFLSSVTDCYNQLEEKYCVTRKILEQLVPVRCHISISTKSSLILRDIELLKQCKNLEVAVSINTLDEKFRSDMDKASSINDRLRTLKELNKNGIYTILFMSPVFPVVTDFKAIIAQTHDFVNEYWFENLNLRGGYKRTILSYIEHEYPHLKDLYHDIYIEGKKDYWIDLSVEIENYCRINGIEHNNYFYHKELVEARKQGLTLRR</sequence>
<keyword evidence="3" id="KW-0411">Iron-sulfur</keyword>
<dbReference type="SFLD" id="SFLDS00029">
    <property type="entry name" value="Radical_SAM"/>
    <property type="match status" value="1"/>
</dbReference>
<feature type="domain" description="Radical SAM core" evidence="4">
    <location>
        <begin position="26"/>
        <end position="185"/>
    </location>
</feature>
<dbReference type="Gene3D" id="3.80.30.30">
    <property type="match status" value="1"/>
</dbReference>
<dbReference type="PANTHER" id="PTHR43432:SF3">
    <property type="entry name" value="SLR0285 PROTEIN"/>
    <property type="match status" value="1"/>
</dbReference>
<dbReference type="AlphaFoldDB" id="A0A1Q8QED7"/>
<dbReference type="GO" id="GO:0046872">
    <property type="term" value="F:metal ion binding"/>
    <property type="evidence" value="ECO:0007669"/>
    <property type="project" value="UniProtKB-KW"/>
</dbReference>
<dbReference type="SFLD" id="SFLDG01084">
    <property type="entry name" value="Uncharacterised_Radical_SAM_Su"/>
    <property type="match status" value="1"/>
</dbReference>
<protein>
    <submittedName>
        <fullName evidence="5">Radical SAM domain protein</fullName>
    </submittedName>
</protein>
<evidence type="ECO:0000259" key="4">
    <source>
        <dbReference type="Pfam" id="PF04055"/>
    </source>
</evidence>
<dbReference type="InterPro" id="IPR007197">
    <property type="entry name" value="rSAM"/>
</dbReference>
<reference evidence="5 6" key="1">
    <citation type="submission" date="2016-09" db="EMBL/GenBank/DDBJ databases">
        <title>Complete genome of Desulfosporosinus sp. OL.</title>
        <authorList>
            <person name="Mardanov A."/>
            <person name="Beletsky A."/>
            <person name="Panova A."/>
            <person name="Karnachuk O."/>
            <person name="Ravin N."/>
        </authorList>
    </citation>
    <scope>NUCLEOTIDE SEQUENCE [LARGE SCALE GENOMIC DNA]</scope>
    <source>
        <strain evidence="5 6">OL</strain>
    </source>
</reference>
<dbReference type="EMBL" id="MLBF01000106">
    <property type="protein sequence ID" value="OLN25655.1"/>
    <property type="molecule type" value="Genomic_DNA"/>
</dbReference>
<evidence type="ECO:0000313" key="6">
    <source>
        <dbReference type="Proteomes" id="UP000186102"/>
    </source>
</evidence>
<dbReference type="GO" id="GO:0003824">
    <property type="term" value="F:catalytic activity"/>
    <property type="evidence" value="ECO:0007669"/>
    <property type="project" value="InterPro"/>
</dbReference>
<dbReference type="Proteomes" id="UP000186102">
    <property type="component" value="Unassembled WGS sequence"/>
</dbReference>
<dbReference type="STRING" id="1888891.DSOL_5269"/>
<evidence type="ECO:0000256" key="1">
    <source>
        <dbReference type="ARBA" id="ARBA00022723"/>
    </source>
</evidence>
<dbReference type="SUPFAM" id="SSF102114">
    <property type="entry name" value="Radical SAM enzymes"/>
    <property type="match status" value="1"/>
</dbReference>
<dbReference type="PANTHER" id="PTHR43432">
    <property type="entry name" value="SLR0285 PROTEIN"/>
    <property type="match status" value="1"/>
</dbReference>
<dbReference type="GO" id="GO:0051536">
    <property type="term" value="F:iron-sulfur cluster binding"/>
    <property type="evidence" value="ECO:0007669"/>
    <property type="project" value="UniProtKB-KW"/>
</dbReference>
<dbReference type="CDD" id="cd01335">
    <property type="entry name" value="Radical_SAM"/>
    <property type="match status" value="1"/>
</dbReference>
<dbReference type="RefSeq" id="WP_075367493.1">
    <property type="nucleotide sequence ID" value="NZ_MLBF01000106.1"/>
</dbReference>
<dbReference type="InterPro" id="IPR040086">
    <property type="entry name" value="MJ0683-like"/>
</dbReference>